<dbReference type="EMBL" id="CP028776">
    <property type="protein sequence ID" value="AWU77434.1"/>
    <property type="molecule type" value="Genomic_DNA"/>
</dbReference>
<reference evidence="2" key="2">
    <citation type="submission" date="2014-08" db="EMBL/GenBank/DDBJ databases">
        <title>Exploiting Issatchenkia orientalis SD108 for Succinic Acid Production.</title>
        <authorList>
            <person name="Xiao H."/>
            <person name="Shao Z."/>
            <person name="Jiang Y."/>
            <person name="Dole S."/>
            <person name="Zhao H."/>
        </authorList>
    </citation>
    <scope>NUCLEOTIDE SEQUENCE [LARGE SCALE GENOMIC DNA]</scope>
    <source>
        <strain evidence="2">SD108</strain>
    </source>
</reference>
<sequence>MNAGTINPDDLDTGNLNRDTTLEHKQGILEDIQKIHEESYQARLGLPSVARITLFSIGGVMVGGLGGMLGGWTDASLRYLAANSHRLPTSYNGWFFYHKRKTYYCTKNAMANAFKTGFKVGGFVGTMFTIEALLDKIRGQVDFVNTIMAVSLPGFAYTWYYQLSKVQAKEVIHKGGKVGLLLGLSQDAFQFFRGIDVWYLNQWFGIKPMKLSDRLRKYAGEERKGKN</sequence>
<evidence type="ECO:0000313" key="7">
    <source>
        <dbReference type="Proteomes" id="UP000195871"/>
    </source>
</evidence>
<dbReference type="PANTHER" id="PTHR37852:SF1">
    <property type="entry name" value="HIG1 DOMAIN-CONTAINING PROTEIN"/>
    <property type="match status" value="1"/>
</dbReference>
<reference evidence="1 8" key="6">
    <citation type="submission" date="2018-06" db="EMBL/GenBank/DDBJ databases">
        <title>Population genomics shows no distinction between pathogenic Candida krusei and environmental Pichia kudriavzevii: One species, four names.</title>
        <authorList>
            <person name="Douglass A.P."/>
            <person name="Offei B."/>
            <person name="Braun-Galleani S."/>
            <person name="Coughlan A.Y."/>
            <person name="Martos A."/>
            <person name="Ortiz-Merino R.A."/>
            <person name="Byrne K.P."/>
            <person name="Wolfe K.H."/>
        </authorList>
    </citation>
    <scope>NUCLEOTIDE SEQUENCE [LARGE SCALE GENOMIC DNA]</scope>
    <source>
        <strain evidence="1 8">CBS573</strain>
    </source>
</reference>
<dbReference type="Proteomes" id="UP000249293">
    <property type="component" value="Chromosome 4"/>
</dbReference>
<accession>A0A099NZP2</accession>
<dbReference type="VEuPathDB" id="FungiDB:C5L36_0D01720"/>
<dbReference type="EMBL" id="JQFK01000022">
    <property type="protein sequence ID" value="KGK38273.1"/>
    <property type="molecule type" value="Genomic_DNA"/>
</dbReference>
<reference evidence="3" key="4">
    <citation type="submission" date="2017-01" db="EMBL/GenBank/DDBJ databases">
        <authorList>
            <person name="Mah S.A."/>
            <person name="Swanson W.J."/>
            <person name="Moy G.W."/>
            <person name="Vacquier V.D."/>
        </authorList>
    </citation>
    <scope>NUCLEOTIDE SEQUENCE [LARGE SCALE GENOMIC DNA]</scope>
    <source>
        <strain evidence="3">129</strain>
    </source>
</reference>
<reference evidence="6" key="3">
    <citation type="journal article" date="2017" name="Genome Announc.">
        <title>Genome sequences of Cyberlindnera fabianii 65, Pichia kudriavzevii 129, and Saccharomyces cerevisiae 131 isolated from fermented masau fruits in Zimbabwe.</title>
        <authorList>
            <person name="van Rijswijck I.M.H."/>
            <person name="Derks M.F.L."/>
            <person name="Abee T."/>
            <person name="de Ridder D."/>
            <person name="Smid E.J."/>
        </authorList>
    </citation>
    <scope>NUCLEOTIDE SEQUENCE [LARGE SCALE GENOMIC DNA]</scope>
    <source>
        <strain evidence="6">129</strain>
    </source>
</reference>
<dbReference type="EMBL" id="NHMM01000003">
    <property type="protein sequence ID" value="OUT22409.1"/>
    <property type="molecule type" value="Genomic_DNA"/>
</dbReference>
<evidence type="ECO:0000313" key="4">
    <source>
        <dbReference type="EMBL" id="OUT22409.1"/>
    </source>
</evidence>
<evidence type="ECO:0000313" key="6">
    <source>
        <dbReference type="Proteomes" id="UP000189274"/>
    </source>
</evidence>
<organism evidence="2 5">
    <name type="scientific">Pichia kudriavzevii</name>
    <name type="common">Yeast</name>
    <name type="synonym">Issatchenkia orientalis</name>
    <dbReference type="NCBI Taxonomy" id="4909"/>
    <lineage>
        <taxon>Eukaryota</taxon>
        <taxon>Fungi</taxon>
        <taxon>Dikarya</taxon>
        <taxon>Ascomycota</taxon>
        <taxon>Saccharomycotina</taxon>
        <taxon>Pichiomycetes</taxon>
        <taxon>Pichiales</taxon>
        <taxon>Pichiaceae</taxon>
        <taxon>Pichia</taxon>
    </lineage>
</organism>
<keyword evidence="8" id="KW-1185">Reference proteome</keyword>
<evidence type="ECO:0000313" key="8">
    <source>
        <dbReference type="Proteomes" id="UP000249293"/>
    </source>
</evidence>
<dbReference type="Proteomes" id="UP000189274">
    <property type="component" value="Unassembled WGS sequence"/>
</dbReference>
<evidence type="ECO:0000313" key="1">
    <source>
        <dbReference type="EMBL" id="AWU77434.1"/>
    </source>
</evidence>
<dbReference type="HOGENOM" id="CLU_085417_0_2_1"/>
<evidence type="ECO:0000313" key="2">
    <source>
        <dbReference type="EMBL" id="KGK38273.1"/>
    </source>
</evidence>
<reference evidence="5" key="1">
    <citation type="journal article" date="2014" name="Microb. Cell Fact.">
        <title>Exploiting Issatchenkia orientalis SD108 for succinic acid production.</title>
        <authorList>
            <person name="Xiao H."/>
            <person name="Shao Z."/>
            <person name="Jiang Y."/>
            <person name="Dole S."/>
            <person name="Zhao H."/>
        </authorList>
    </citation>
    <scope>NUCLEOTIDE SEQUENCE [LARGE SCALE GENOMIC DNA]</scope>
    <source>
        <strain evidence="5">SD108</strain>
    </source>
</reference>
<name>A0A099NZP2_PICKU</name>
<dbReference type="STRING" id="4909.A0A099NZP2"/>
<evidence type="ECO:0000313" key="5">
    <source>
        <dbReference type="Proteomes" id="UP000029867"/>
    </source>
</evidence>
<protein>
    <submittedName>
        <fullName evidence="2">Uncharacterized protein</fullName>
    </submittedName>
</protein>
<evidence type="ECO:0000313" key="3">
    <source>
        <dbReference type="EMBL" id="ONH71244.1"/>
    </source>
</evidence>
<dbReference type="eggNOG" id="ENOG502S3TP">
    <property type="taxonomic scope" value="Eukaryota"/>
</dbReference>
<dbReference type="EMBL" id="MQVM01000039">
    <property type="protein sequence ID" value="ONH71244.1"/>
    <property type="molecule type" value="Genomic_DNA"/>
</dbReference>
<dbReference type="Proteomes" id="UP000195871">
    <property type="component" value="Unassembled WGS sequence"/>
</dbReference>
<gene>
    <name evidence="3" type="ORF">BOH78_4684</name>
    <name evidence="1" type="ORF">C5L36_0D01720</name>
    <name evidence="4" type="ORF">CAS74_002136</name>
    <name evidence="2" type="ORF">JL09_g2622</name>
</gene>
<dbReference type="AlphaFoldDB" id="A0A099NZP2"/>
<dbReference type="Proteomes" id="UP000029867">
    <property type="component" value="Unassembled WGS sequence"/>
</dbReference>
<reference evidence="4 7" key="5">
    <citation type="submission" date="2017-05" db="EMBL/GenBank/DDBJ databases">
        <title>The Genome Sequence of Candida krusei Ckrusei653.</title>
        <authorList>
            <person name="Cuomo C."/>
            <person name="Forche A."/>
            <person name="Young S."/>
            <person name="Abouelleil A."/>
            <person name="Cao P."/>
            <person name="Chapman S."/>
            <person name="Cusick C."/>
            <person name="Shea T."/>
            <person name="Nusbaum C."/>
            <person name="Birren B."/>
        </authorList>
    </citation>
    <scope>NUCLEOTIDE SEQUENCE [LARGE SCALE GENOMIC DNA]</scope>
    <source>
        <strain evidence="4 7">Ckrusei653</strain>
    </source>
</reference>
<dbReference type="PANTHER" id="PTHR37852">
    <property type="entry name" value="YALI0B21208P"/>
    <property type="match status" value="1"/>
</dbReference>
<proteinExistence type="predicted"/>
<dbReference type="OrthoDB" id="5584028at2759"/>